<name>A0A841CQM7_9PSEU</name>
<accession>A0A841CQM7</accession>
<dbReference type="EMBL" id="JACHJN010000011">
    <property type="protein sequence ID" value="MBB5959599.1"/>
    <property type="molecule type" value="Genomic_DNA"/>
</dbReference>
<organism evidence="2 3">
    <name type="scientific">Saccharothrix tamanrassetensis</name>
    <dbReference type="NCBI Taxonomy" id="1051531"/>
    <lineage>
        <taxon>Bacteria</taxon>
        <taxon>Bacillati</taxon>
        <taxon>Actinomycetota</taxon>
        <taxon>Actinomycetes</taxon>
        <taxon>Pseudonocardiales</taxon>
        <taxon>Pseudonocardiaceae</taxon>
        <taxon>Saccharothrix</taxon>
    </lineage>
</organism>
<dbReference type="InterPro" id="IPR010773">
    <property type="entry name" value="Mycophage_PG1_Gp7"/>
</dbReference>
<sequence>MSMADSFRRIRSAYAGGEKRPLAGYLASLTSYAALIGVATAVGRRRGVRLPERFPAGDVVLLSVATHKASRLLTKSSVTSVLRAPFTRYDSAAGEAEVNETVRAEGGRHAVGELVTCPFCSGVWVAGALTAGRVLAPRATGLVMTALTAVAASDWLHLGYDRVKRSAAGS</sequence>
<reference evidence="2 3" key="1">
    <citation type="submission" date="2020-08" db="EMBL/GenBank/DDBJ databases">
        <title>Genomic Encyclopedia of Type Strains, Phase III (KMG-III): the genomes of soil and plant-associated and newly described type strains.</title>
        <authorList>
            <person name="Whitman W."/>
        </authorList>
    </citation>
    <scope>NUCLEOTIDE SEQUENCE [LARGE SCALE GENOMIC DNA]</scope>
    <source>
        <strain evidence="2 3">CECT 8640</strain>
    </source>
</reference>
<comment type="caution">
    <text evidence="2">The sequence shown here is derived from an EMBL/GenBank/DDBJ whole genome shotgun (WGS) entry which is preliminary data.</text>
</comment>
<keyword evidence="1" id="KW-0812">Transmembrane</keyword>
<evidence type="ECO:0008006" key="4">
    <source>
        <dbReference type="Google" id="ProtNLM"/>
    </source>
</evidence>
<protein>
    <recommendedName>
        <fullName evidence="4">DUF1360 domain-containing protein</fullName>
    </recommendedName>
</protein>
<dbReference type="AlphaFoldDB" id="A0A841CQM7"/>
<proteinExistence type="predicted"/>
<gene>
    <name evidence="2" type="ORF">FHS29_006220</name>
</gene>
<feature type="transmembrane region" description="Helical" evidence="1">
    <location>
        <begin position="22"/>
        <end position="43"/>
    </location>
</feature>
<evidence type="ECO:0000256" key="1">
    <source>
        <dbReference type="SAM" id="Phobius"/>
    </source>
</evidence>
<dbReference type="RefSeq" id="WP_184696618.1">
    <property type="nucleotide sequence ID" value="NZ_JACHJN010000011.1"/>
</dbReference>
<evidence type="ECO:0000313" key="2">
    <source>
        <dbReference type="EMBL" id="MBB5959599.1"/>
    </source>
</evidence>
<keyword evidence="1" id="KW-1133">Transmembrane helix</keyword>
<keyword evidence="1" id="KW-0472">Membrane</keyword>
<dbReference type="Proteomes" id="UP000547510">
    <property type="component" value="Unassembled WGS sequence"/>
</dbReference>
<evidence type="ECO:0000313" key="3">
    <source>
        <dbReference type="Proteomes" id="UP000547510"/>
    </source>
</evidence>
<dbReference type="Pfam" id="PF07098">
    <property type="entry name" value="DUF1360"/>
    <property type="match status" value="1"/>
</dbReference>
<keyword evidence="3" id="KW-1185">Reference proteome</keyword>